<dbReference type="HOGENOM" id="CLU_2951570_0_0_9"/>
<proteinExistence type="predicted"/>
<evidence type="ECO:0000313" key="1">
    <source>
        <dbReference type="EMBL" id="AAM24394.1"/>
    </source>
</evidence>
<dbReference type="KEGG" id="tte:TTE1163"/>
<protein>
    <submittedName>
        <fullName evidence="1">Uncharacterized protein</fullName>
    </submittedName>
</protein>
<dbReference type="Proteomes" id="UP000000555">
    <property type="component" value="Chromosome"/>
</dbReference>
<name>Q8RAP6_CALS4</name>
<dbReference type="AlphaFoldDB" id="Q8RAP6"/>
<sequence>MISLESDPLLIKKRFGEFVDFESLFWDEVLKKIYIMRKKGNGQKILENISHYFGGRKNA</sequence>
<organism evidence="1 2">
    <name type="scientific">Caldanaerobacter subterraneus subsp. tengcongensis (strain DSM 15242 / JCM 11007 / NBRC 100824 / MB4)</name>
    <name type="common">Thermoanaerobacter tengcongensis</name>
    <dbReference type="NCBI Taxonomy" id="273068"/>
    <lineage>
        <taxon>Bacteria</taxon>
        <taxon>Bacillati</taxon>
        <taxon>Bacillota</taxon>
        <taxon>Clostridia</taxon>
        <taxon>Thermoanaerobacterales</taxon>
        <taxon>Thermoanaerobacteraceae</taxon>
        <taxon>Caldanaerobacter</taxon>
    </lineage>
</organism>
<dbReference type="EMBL" id="AE008691">
    <property type="protein sequence ID" value="AAM24394.1"/>
    <property type="molecule type" value="Genomic_DNA"/>
</dbReference>
<dbReference type="STRING" id="273068.TTE1163"/>
<gene>
    <name evidence="1" type="ordered locus">TTE1163</name>
</gene>
<accession>Q8RAP6</accession>
<evidence type="ECO:0000313" key="2">
    <source>
        <dbReference type="Proteomes" id="UP000000555"/>
    </source>
</evidence>
<reference evidence="1 2" key="1">
    <citation type="journal article" date="2002" name="Genome Res.">
        <title>A complete sequence of the T. tengcongensis genome.</title>
        <authorList>
            <person name="Bao Q."/>
            <person name="Tian Y."/>
            <person name="Li W."/>
            <person name="Xu Z."/>
            <person name="Xuan Z."/>
            <person name="Hu S."/>
            <person name="Dong W."/>
            <person name="Yang J."/>
            <person name="Chen Y."/>
            <person name="Xue Y."/>
            <person name="Xu Y."/>
            <person name="Lai X."/>
            <person name="Huang L."/>
            <person name="Dong X."/>
            <person name="Ma Y."/>
            <person name="Ling L."/>
            <person name="Tan H."/>
            <person name="Chen R."/>
            <person name="Wang J."/>
            <person name="Yu J."/>
            <person name="Yang H."/>
        </authorList>
    </citation>
    <scope>NUCLEOTIDE SEQUENCE [LARGE SCALE GENOMIC DNA]</scope>
    <source>
        <strain evidence="2">DSM 15242 / JCM 11007 / NBRC 100824 / MB4</strain>
    </source>
</reference>
<keyword evidence="2" id="KW-1185">Reference proteome</keyword>